<dbReference type="Gene3D" id="1.20.1640.10">
    <property type="entry name" value="Multidrug efflux transporter AcrB transmembrane domain"/>
    <property type="match status" value="2"/>
</dbReference>
<dbReference type="Gene3D" id="3.30.70.1440">
    <property type="entry name" value="Multidrug efflux transporter AcrB pore domain"/>
    <property type="match status" value="1"/>
</dbReference>
<feature type="transmembrane region" description="Helical" evidence="1">
    <location>
        <begin position="978"/>
        <end position="1004"/>
    </location>
</feature>
<feature type="transmembrane region" description="Helical" evidence="1">
    <location>
        <begin position="333"/>
        <end position="352"/>
    </location>
</feature>
<organism evidence="3 4">
    <name type="scientific">Sutcliffiella cohnii</name>
    <dbReference type="NCBI Taxonomy" id="33932"/>
    <lineage>
        <taxon>Bacteria</taxon>
        <taxon>Bacillati</taxon>
        <taxon>Bacillota</taxon>
        <taxon>Bacilli</taxon>
        <taxon>Bacillales</taxon>
        <taxon>Bacillaceae</taxon>
        <taxon>Sutcliffiella</taxon>
    </lineage>
</organism>
<gene>
    <name evidence="3" type="ORF">BC6307_08840</name>
</gene>
<feature type="transmembrane region" description="Helical" evidence="1">
    <location>
        <begin position="901"/>
        <end position="924"/>
    </location>
</feature>
<feature type="transmembrane region" description="Helical" evidence="1">
    <location>
        <begin position="875"/>
        <end position="895"/>
    </location>
</feature>
<keyword evidence="4" id="KW-1185">Reference proteome</keyword>
<feature type="transmembrane region" description="Helical" evidence="1">
    <location>
        <begin position="845"/>
        <end position="863"/>
    </location>
</feature>
<evidence type="ECO:0000313" key="4">
    <source>
        <dbReference type="Proteomes" id="UP000215224"/>
    </source>
</evidence>
<keyword evidence="1" id="KW-1133">Transmembrane helix</keyword>
<dbReference type="AlphaFoldDB" id="A0A223KPS9"/>
<dbReference type="EMBL" id="CP018866">
    <property type="protein sequence ID" value="AST91377.1"/>
    <property type="molecule type" value="Genomic_DNA"/>
</dbReference>
<dbReference type="PANTHER" id="PTHR32063:SF0">
    <property type="entry name" value="SWARMING MOTILITY PROTEIN SWRC"/>
    <property type="match status" value="1"/>
</dbReference>
<feature type="transmembrane region" description="Helical" evidence="1">
    <location>
        <begin position="945"/>
        <end position="966"/>
    </location>
</feature>
<keyword evidence="1" id="KW-0472">Membrane</keyword>
<dbReference type="SUPFAM" id="SSF82866">
    <property type="entry name" value="Multidrug efflux transporter AcrB transmembrane domain"/>
    <property type="match status" value="2"/>
</dbReference>
<name>A0A223KPS9_9BACI</name>
<dbReference type="InterPro" id="IPR027463">
    <property type="entry name" value="AcrB_DN_DC_subdom"/>
</dbReference>
<dbReference type="PANTHER" id="PTHR32063">
    <property type="match status" value="1"/>
</dbReference>
<reference evidence="3 4" key="1">
    <citation type="submission" date="2016-12" db="EMBL/GenBank/DDBJ databases">
        <title>The whole genome sequencing and assembly of Bacillus cohnii DSM 6307T strain.</title>
        <authorList>
            <person name="Lee Y.-J."/>
            <person name="Yi H."/>
            <person name="Bahn Y.-S."/>
            <person name="Kim J.F."/>
            <person name="Lee D.-W."/>
        </authorList>
    </citation>
    <scope>NUCLEOTIDE SEQUENCE [LARGE SCALE GENOMIC DNA]</scope>
    <source>
        <strain evidence="3 4">DSM 6307</strain>
    </source>
</reference>
<dbReference type="GO" id="GO:0042910">
    <property type="term" value="F:xenobiotic transmembrane transporter activity"/>
    <property type="evidence" value="ECO:0007669"/>
    <property type="project" value="TreeGrafter"/>
</dbReference>
<dbReference type="PRINTS" id="PR00702">
    <property type="entry name" value="ACRIFLAVINRP"/>
</dbReference>
<dbReference type="KEGG" id="bcoh:BC6307_08840"/>
<dbReference type="RefSeq" id="WP_066411692.1">
    <property type="nucleotide sequence ID" value="NZ_CP018866.1"/>
</dbReference>
<evidence type="ECO:0000313" key="3">
    <source>
        <dbReference type="EMBL" id="AST91377.1"/>
    </source>
</evidence>
<accession>A0A223KPS9</accession>
<dbReference type="Gene3D" id="3.30.70.1430">
    <property type="entry name" value="Multidrug efflux transporter AcrB pore domain"/>
    <property type="match status" value="2"/>
</dbReference>
<dbReference type="GO" id="GO:0005886">
    <property type="term" value="C:plasma membrane"/>
    <property type="evidence" value="ECO:0007669"/>
    <property type="project" value="TreeGrafter"/>
</dbReference>
<dbReference type="Pfam" id="PF00873">
    <property type="entry name" value="ACR_tran"/>
    <property type="match status" value="1"/>
</dbReference>
<evidence type="ECO:0000259" key="2">
    <source>
        <dbReference type="PROSITE" id="PS50156"/>
    </source>
</evidence>
<proteinExistence type="predicted"/>
<feature type="transmembrane region" description="Helical" evidence="1">
    <location>
        <begin position="467"/>
        <end position="489"/>
    </location>
</feature>
<dbReference type="InterPro" id="IPR000731">
    <property type="entry name" value="SSD"/>
</dbReference>
<dbReference type="InterPro" id="IPR001036">
    <property type="entry name" value="Acrflvin-R"/>
</dbReference>
<sequence>MKIPKFAVKRPVTTIMMMLLVLLLGFTSLTGLKLDLMPNINPPVVAVMTTYPGAGPEEVAEMVTKPLEEVIGTSSGLSMLQSRSSSNSSLIIAQYEWGADISEVREDLSTTIGLVQLPDGVERPMLVKFDPTMMPIMQFAITSGEDLTKLQELVDEVVVPQLQNIDGVASVSVVGGFEEEISVRLDEEKLIENGLSQEQIVQLIQANNLTFPGGMIEENGEKLSLRVLAKVESIDMLKDLPVSIQPSETELEVVRLEDVAVVELAPVDSSSVARLNGAESLLISVQKEGTANTVQVSNRVQDRIESLQENHSEINISVAMDQGDIINQSVSNVSLALIFGGIFAVAVILLFLRSIRSTIIVGIAIPFSVIATFVLMYFSGMSLNIMSLGGLALGVGMLVDNAIVVIENIYRHLANGSSRKEAAINGASEVGGAITASTLTTLAVFLPIVFVGGMVGDLFKELSLTVAFSLISSLIVALTVVPTLAGLLLKKEKVKKPREYKWYQTIIKWVLSHRLITLLVAGVILIGSLALTPKIGTEFMPSQDEGIYRVDVELPMGATFERTMEVIERLETVILEDSDTDLVTASIGNSDPMMAAVLGSGENEGSLTVTLVSGDERNRSTFEVVNDLEEVIADWNEDAEISVSVSNSMEAMAGAPNMIEIVLLGDSKEQLEEYSSELASRLSEYEQFKTVTDSVEDGKPEFQYIVDKDEAFKYGLTSYQVASFINQSLQGQIAATIFDTQVRVSVNDISNSKEAIEELIISTPTGQQVELKDIGEVVRGEGPVTVVRENQQDTIIVSGSFDGADMGSVMVNAQTAINEMIDDLNIDTERFTIKMAGGAEMMDESFAQLGIALILAIIFVYMVMASQFESLRQPFIIMFTLPLAITGVILGLLLTGYAFGITAFIGIIILVGIVVNNAIVFIDYTNQQRAKGLTVHEALVEAGKARLRPIIMTALTTMLGLLPLAIGVGEGTEMQAPMAIAVIGGLFTSTLLTLVVIPVIYSLMESRKEKKQMMKEKEA</sequence>
<evidence type="ECO:0000256" key="1">
    <source>
        <dbReference type="SAM" id="Phobius"/>
    </source>
</evidence>
<dbReference type="Gene3D" id="3.30.2090.10">
    <property type="entry name" value="Multidrug efflux transporter AcrB TolC docking domain, DN and DC subdomains"/>
    <property type="match status" value="2"/>
</dbReference>
<protein>
    <recommendedName>
        <fullName evidence="2">SSD domain-containing protein</fullName>
    </recommendedName>
</protein>
<keyword evidence="1" id="KW-0812">Transmembrane</keyword>
<feature type="domain" description="SSD" evidence="2">
    <location>
        <begin position="342"/>
        <end position="487"/>
    </location>
</feature>
<feature type="transmembrane region" description="Helical" evidence="1">
    <location>
        <begin position="385"/>
        <end position="410"/>
    </location>
</feature>
<feature type="transmembrane region" description="Helical" evidence="1">
    <location>
        <begin position="510"/>
        <end position="531"/>
    </location>
</feature>
<dbReference type="PROSITE" id="PS50156">
    <property type="entry name" value="SSD"/>
    <property type="match status" value="1"/>
</dbReference>
<dbReference type="SUPFAM" id="SSF82714">
    <property type="entry name" value="Multidrug efflux transporter AcrB TolC docking domain, DN and DC subdomains"/>
    <property type="match status" value="2"/>
</dbReference>
<dbReference type="Proteomes" id="UP000215224">
    <property type="component" value="Chromosome"/>
</dbReference>
<feature type="transmembrane region" description="Helical" evidence="1">
    <location>
        <begin position="359"/>
        <end position="379"/>
    </location>
</feature>
<feature type="transmembrane region" description="Helical" evidence="1">
    <location>
        <begin position="430"/>
        <end position="455"/>
    </location>
</feature>
<dbReference type="SUPFAM" id="SSF82693">
    <property type="entry name" value="Multidrug efflux transporter AcrB pore domain, PN1, PN2, PC1 and PC2 subdomains"/>
    <property type="match status" value="3"/>
</dbReference>
<dbReference type="STRING" id="1314751.GCA_001591425_00517"/>
<dbReference type="Gene3D" id="3.30.70.1320">
    <property type="entry name" value="Multidrug efflux transporter AcrB pore domain like"/>
    <property type="match status" value="1"/>
</dbReference>